<keyword evidence="2" id="KW-0378">Hydrolase</keyword>
<evidence type="ECO:0000256" key="1">
    <source>
        <dbReference type="SAM" id="MobiDB-lite"/>
    </source>
</evidence>
<dbReference type="Gene3D" id="3.40.50.1820">
    <property type="entry name" value="alpha/beta hydrolase"/>
    <property type="match status" value="1"/>
</dbReference>
<proteinExistence type="predicted"/>
<dbReference type="InterPro" id="IPR029058">
    <property type="entry name" value="AB_hydrolase_fold"/>
</dbReference>
<protein>
    <submittedName>
        <fullName evidence="2">Dienelactone hydrolase family protein</fullName>
    </submittedName>
</protein>
<dbReference type="GO" id="GO:0016787">
    <property type="term" value="F:hydrolase activity"/>
    <property type="evidence" value="ECO:0007669"/>
    <property type="project" value="UniProtKB-KW"/>
</dbReference>
<accession>A0A542ZFB5</accession>
<comment type="caution">
    <text evidence="2">The sequence shown here is derived from an EMBL/GenBank/DDBJ whole genome shotgun (WGS) entry which is preliminary data.</text>
</comment>
<feature type="compositionally biased region" description="Low complexity" evidence="1">
    <location>
        <begin position="9"/>
        <end position="46"/>
    </location>
</feature>
<gene>
    <name evidence="2" type="ORF">FB474_0377</name>
</gene>
<evidence type="ECO:0000313" key="3">
    <source>
        <dbReference type="Proteomes" id="UP000319514"/>
    </source>
</evidence>
<sequence length="277" mass="27559">MLAVGACAAPSSGGAAAPAPLTSTSATTTGSGPTASTPSPSATSSGHPANPVVARCGLPNAAATPIRIGGPAGNTLTGAVVGTGPTVAVFVHETGRQGLCGFWPYAVWLGGQGVRSVLLDLCGHGDSRCDLGSEFAGDLPTQVAMAVAWVRAHGARRVALVGASMGGTAVTVTAQRVHADAVVDLSGPVEFLGMDTAKALPRLTMPTLVVAADNDPDTDAGRLRELVAAAPARHKRFLPVGSGHGWDTLAAGPFPGDGFSAVAVVVRDWVLGRYGTA</sequence>
<dbReference type="EMBL" id="VFOQ01000001">
    <property type="protein sequence ID" value="TQL59032.1"/>
    <property type="molecule type" value="Genomic_DNA"/>
</dbReference>
<feature type="region of interest" description="Disordered" evidence="1">
    <location>
        <begin position="9"/>
        <end position="50"/>
    </location>
</feature>
<organism evidence="2 3">
    <name type="scientific">Oryzihumus leptocrescens</name>
    <dbReference type="NCBI Taxonomy" id="297536"/>
    <lineage>
        <taxon>Bacteria</taxon>
        <taxon>Bacillati</taxon>
        <taxon>Actinomycetota</taxon>
        <taxon>Actinomycetes</taxon>
        <taxon>Micrococcales</taxon>
        <taxon>Intrasporangiaceae</taxon>
        <taxon>Oryzihumus</taxon>
    </lineage>
</organism>
<evidence type="ECO:0000313" key="2">
    <source>
        <dbReference type="EMBL" id="TQL59032.1"/>
    </source>
</evidence>
<name>A0A542ZFB5_9MICO</name>
<dbReference type="Proteomes" id="UP000319514">
    <property type="component" value="Unassembled WGS sequence"/>
</dbReference>
<dbReference type="AlphaFoldDB" id="A0A542ZFB5"/>
<keyword evidence="3" id="KW-1185">Reference proteome</keyword>
<reference evidence="2 3" key="1">
    <citation type="submission" date="2019-06" db="EMBL/GenBank/DDBJ databases">
        <title>Sequencing the genomes of 1000 actinobacteria strains.</title>
        <authorList>
            <person name="Klenk H.-P."/>
        </authorList>
    </citation>
    <scope>NUCLEOTIDE SEQUENCE [LARGE SCALE GENOMIC DNA]</scope>
    <source>
        <strain evidence="2 3">DSM 18082</strain>
    </source>
</reference>
<dbReference type="SUPFAM" id="SSF53474">
    <property type="entry name" value="alpha/beta-Hydrolases"/>
    <property type="match status" value="1"/>
</dbReference>